<evidence type="ECO:0000313" key="2">
    <source>
        <dbReference type="Proteomes" id="UP001205566"/>
    </source>
</evidence>
<name>A0ABT1NYQ5_9GAMM</name>
<reference evidence="1" key="1">
    <citation type="thesis" date="2020" institute="Technische Universitat Dresden" country="Dresden, Germany">
        <title>The Agarolytic System of Microbulbifer elongatus PORT2, Isolated from Batu Karas, Pangandaran West Java Indonesia.</title>
        <authorList>
            <person name="Anggraeni S.R."/>
        </authorList>
    </citation>
    <scope>NUCLEOTIDE SEQUENCE</scope>
    <source>
        <strain evidence="1">PORT2</strain>
    </source>
</reference>
<comment type="caution">
    <text evidence="1">The sequence shown here is derived from an EMBL/GenBank/DDBJ whole genome shotgun (WGS) entry which is preliminary data.</text>
</comment>
<accession>A0ABT1NYQ5</accession>
<proteinExistence type="predicted"/>
<keyword evidence="2" id="KW-1185">Reference proteome</keyword>
<dbReference type="EMBL" id="JACASI010000002">
    <property type="protein sequence ID" value="MCQ3827834.1"/>
    <property type="molecule type" value="Genomic_DNA"/>
</dbReference>
<sequence>MDPRALVVHLEKPYLSFEDSAQVKEILLAGLAWDPDYWPGLAVSWIEQGAPIDGEVRDALDAVAKKKHFPQPLRHKAFPFARKWEREHA</sequence>
<gene>
    <name evidence="1" type="ORF">HXX02_00090</name>
</gene>
<evidence type="ECO:0000313" key="1">
    <source>
        <dbReference type="EMBL" id="MCQ3827834.1"/>
    </source>
</evidence>
<dbReference type="RefSeq" id="WP_255872770.1">
    <property type="nucleotide sequence ID" value="NZ_JACASI010000002.1"/>
</dbReference>
<dbReference type="Proteomes" id="UP001205566">
    <property type="component" value="Unassembled WGS sequence"/>
</dbReference>
<protein>
    <submittedName>
        <fullName evidence="1">Uncharacterized protein</fullName>
    </submittedName>
</protein>
<organism evidence="1 2">
    <name type="scientific">Microbulbifer elongatus</name>
    <dbReference type="NCBI Taxonomy" id="86173"/>
    <lineage>
        <taxon>Bacteria</taxon>
        <taxon>Pseudomonadati</taxon>
        <taxon>Pseudomonadota</taxon>
        <taxon>Gammaproteobacteria</taxon>
        <taxon>Cellvibrionales</taxon>
        <taxon>Microbulbiferaceae</taxon>
        <taxon>Microbulbifer</taxon>
    </lineage>
</organism>